<dbReference type="AlphaFoldDB" id="A0A1D9LII5"/>
<dbReference type="KEGG" id="cvc:BKX93_14515"/>
<dbReference type="Pfam" id="PF00072">
    <property type="entry name" value="Response_reg"/>
    <property type="match status" value="1"/>
</dbReference>
<evidence type="ECO:0000313" key="2">
    <source>
        <dbReference type="Proteomes" id="UP000178776"/>
    </source>
</evidence>
<dbReference type="InterPro" id="IPR019734">
    <property type="entry name" value="TPR_rpt"/>
</dbReference>
<reference evidence="1 2" key="1">
    <citation type="submission" date="2016-10" db="EMBL/GenBank/DDBJ databases">
        <title>Chromobacterium muskegensis sp. nov., an insecticidal bacterium isolated from Sphagnum bogs.</title>
        <authorList>
            <person name="Sparks M.E."/>
            <person name="Blackburn M.B."/>
            <person name="Gundersen-Rindal D.E."/>
            <person name="Mitchell A."/>
            <person name="Farrar R."/>
            <person name="Kuhar D."/>
        </authorList>
    </citation>
    <scope>NUCLEOTIDE SEQUENCE [LARGE SCALE GENOMIC DNA]</scope>
    <source>
        <strain evidence="1 2">21-1</strain>
    </source>
</reference>
<name>A0A1D9LII5_9NEIS</name>
<protein>
    <submittedName>
        <fullName evidence="1">Uncharacterized protein</fullName>
    </submittedName>
</protein>
<sequence length="537" mass="59770">MQFDANTTVLIIEDSHTVRQGLRTMLSMAGITRSEAVSNASEARNRLRGKHYEVVLCDYNLGEGMDGQELLEAMRKGGNLPLSTIWIMITGERHYERVVAAAEMAPDDYILKPFASQLLLDRMNLAGQRKTFLAPAHKLLAQGKVEQSIQVLLQLARETQNAQYRLDAKRLAAELLVNEGRQGEALTIYQELLTQRVIPWAKMGVARIVAEQGESQESNALLREIIADAPRYTDAYDLLAQNLIDDGQYQTAAVVLEKAVAISPRNFNRLKSCGTALLRCGDPSKAADYLQRAVEIGRNNNFFGPDVLVDLLQAYSESGQTQQLDRLQAEIAGRIDELPGGKLTMAVCRALTALAQQRPSDALAQLQGVAGELRARETDFSSAQRFLSAAVRLPAELSNELPQQWGHGIALRFADGRHELGTLLEISHKHEAGHAAIENAYETLQQESNKAVELAGNGKLEEAATMLYQLSQETLNERISMNACALLLRNCENRHKANRDFAEAQRQVQRLIDWLPEDNERVRGFLRRLHALNPDCE</sequence>
<dbReference type="InterPro" id="IPR011990">
    <property type="entry name" value="TPR-like_helical_dom_sf"/>
</dbReference>
<dbReference type="PANTHER" id="PTHR43228">
    <property type="entry name" value="TWO-COMPONENT RESPONSE REGULATOR"/>
    <property type="match status" value="1"/>
</dbReference>
<evidence type="ECO:0000313" key="1">
    <source>
        <dbReference type="EMBL" id="AOZ51086.1"/>
    </source>
</evidence>
<dbReference type="PANTHER" id="PTHR43228:SF1">
    <property type="entry name" value="TWO-COMPONENT RESPONSE REGULATOR ARR22"/>
    <property type="match status" value="1"/>
</dbReference>
<dbReference type="Gene3D" id="1.25.40.10">
    <property type="entry name" value="Tetratricopeptide repeat domain"/>
    <property type="match status" value="1"/>
</dbReference>
<dbReference type="STRING" id="1108595.BKX93_14515"/>
<dbReference type="Proteomes" id="UP000178776">
    <property type="component" value="Chromosome"/>
</dbReference>
<dbReference type="RefSeq" id="WP_046156057.1">
    <property type="nucleotide sequence ID" value="NZ_CP017707.1"/>
</dbReference>
<dbReference type="Pfam" id="PF14559">
    <property type="entry name" value="TPR_19"/>
    <property type="match status" value="1"/>
</dbReference>
<dbReference type="InterPro" id="IPR011006">
    <property type="entry name" value="CheY-like_superfamily"/>
</dbReference>
<gene>
    <name evidence="1" type="ORF">BKX93_14515</name>
</gene>
<dbReference type="PROSITE" id="PS50005">
    <property type="entry name" value="TPR"/>
    <property type="match status" value="1"/>
</dbReference>
<dbReference type="InterPro" id="IPR001789">
    <property type="entry name" value="Sig_transdc_resp-reg_receiver"/>
</dbReference>
<proteinExistence type="predicted"/>
<dbReference type="GO" id="GO:0000160">
    <property type="term" value="P:phosphorelay signal transduction system"/>
    <property type="evidence" value="ECO:0007669"/>
    <property type="project" value="InterPro"/>
</dbReference>
<dbReference type="SUPFAM" id="SSF48452">
    <property type="entry name" value="TPR-like"/>
    <property type="match status" value="1"/>
</dbReference>
<accession>A0A1D9LII5</accession>
<dbReference type="SMART" id="SM00028">
    <property type="entry name" value="TPR"/>
    <property type="match status" value="2"/>
</dbReference>
<dbReference type="SUPFAM" id="SSF52172">
    <property type="entry name" value="CheY-like"/>
    <property type="match status" value="1"/>
</dbReference>
<dbReference type="GeneID" id="68842418"/>
<dbReference type="EMBL" id="CP017707">
    <property type="protein sequence ID" value="AOZ51086.1"/>
    <property type="molecule type" value="Genomic_DNA"/>
</dbReference>
<dbReference type="InterPro" id="IPR052048">
    <property type="entry name" value="ST_Response_Regulator"/>
</dbReference>
<dbReference type="PROSITE" id="PS50110">
    <property type="entry name" value="RESPONSE_REGULATORY"/>
    <property type="match status" value="1"/>
</dbReference>
<dbReference type="Gene3D" id="3.40.50.2300">
    <property type="match status" value="1"/>
</dbReference>
<dbReference type="SMART" id="SM00448">
    <property type="entry name" value="REC"/>
    <property type="match status" value="1"/>
</dbReference>
<organism evidence="1 2">
    <name type="scientific">Chromobacterium vaccinii</name>
    <dbReference type="NCBI Taxonomy" id="1108595"/>
    <lineage>
        <taxon>Bacteria</taxon>
        <taxon>Pseudomonadati</taxon>
        <taxon>Pseudomonadota</taxon>
        <taxon>Betaproteobacteria</taxon>
        <taxon>Neisseriales</taxon>
        <taxon>Chromobacteriaceae</taxon>
        <taxon>Chromobacterium</taxon>
    </lineage>
</organism>